<sequence>MKKALSGNRGTLHGLAEILAQAPQVAAAFGKWPGFVLMLLTILTLFAVSLVTAIAVGRTVVDLFG</sequence>
<dbReference type="Proteomes" id="UP000680805">
    <property type="component" value="Chromosome"/>
</dbReference>
<dbReference type="AlphaFoldDB" id="A0A975NQM2"/>
<name>A0A975NQM2_9BRAD</name>
<reference evidence="2" key="1">
    <citation type="submission" date="2021-06" db="EMBL/GenBank/DDBJ databases">
        <title>Bradyrhizobium sp. S2-11-2 Genome sequencing.</title>
        <authorList>
            <person name="Jin L."/>
        </authorList>
    </citation>
    <scope>NUCLEOTIDE SEQUENCE</scope>
    <source>
        <strain evidence="2">S2-11-2</strain>
    </source>
</reference>
<keyword evidence="1" id="KW-0812">Transmembrane</keyword>
<evidence type="ECO:0000313" key="3">
    <source>
        <dbReference type="Proteomes" id="UP000680805"/>
    </source>
</evidence>
<gene>
    <name evidence="2" type="ORF">KMZ68_02695</name>
</gene>
<feature type="transmembrane region" description="Helical" evidence="1">
    <location>
        <begin position="37"/>
        <end position="61"/>
    </location>
</feature>
<evidence type="ECO:0000256" key="1">
    <source>
        <dbReference type="SAM" id="Phobius"/>
    </source>
</evidence>
<accession>A0A975NQM2</accession>
<dbReference type="KEGG" id="bsei:KMZ68_02695"/>
<dbReference type="EMBL" id="CP076135">
    <property type="protein sequence ID" value="QWG18819.1"/>
    <property type="molecule type" value="Genomic_DNA"/>
</dbReference>
<keyword evidence="1" id="KW-1133">Transmembrane helix</keyword>
<organism evidence="2 3">
    <name type="scientific">Bradyrhizobium sediminis</name>
    <dbReference type="NCBI Taxonomy" id="2840469"/>
    <lineage>
        <taxon>Bacteria</taxon>
        <taxon>Pseudomonadati</taxon>
        <taxon>Pseudomonadota</taxon>
        <taxon>Alphaproteobacteria</taxon>
        <taxon>Hyphomicrobiales</taxon>
        <taxon>Nitrobacteraceae</taxon>
        <taxon>Bradyrhizobium</taxon>
    </lineage>
</organism>
<keyword evidence="1" id="KW-0472">Membrane</keyword>
<proteinExistence type="predicted"/>
<evidence type="ECO:0000313" key="2">
    <source>
        <dbReference type="EMBL" id="QWG18819.1"/>
    </source>
</evidence>
<protein>
    <submittedName>
        <fullName evidence="2">Uncharacterized protein</fullName>
    </submittedName>
</protein>
<dbReference type="RefSeq" id="WP_215614373.1">
    <property type="nucleotide sequence ID" value="NZ_CP076135.1"/>
</dbReference>